<gene>
    <name evidence="1" type="ORF">GOBAR_AA07924</name>
</gene>
<proteinExistence type="predicted"/>
<organism evidence="1 2">
    <name type="scientific">Gossypium barbadense</name>
    <name type="common">Sea Island cotton</name>
    <name type="synonym">Hibiscus barbadensis</name>
    <dbReference type="NCBI Taxonomy" id="3634"/>
    <lineage>
        <taxon>Eukaryota</taxon>
        <taxon>Viridiplantae</taxon>
        <taxon>Streptophyta</taxon>
        <taxon>Embryophyta</taxon>
        <taxon>Tracheophyta</taxon>
        <taxon>Spermatophyta</taxon>
        <taxon>Magnoliopsida</taxon>
        <taxon>eudicotyledons</taxon>
        <taxon>Gunneridae</taxon>
        <taxon>Pentapetalae</taxon>
        <taxon>rosids</taxon>
        <taxon>malvids</taxon>
        <taxon>Malvales</taxon>
        <taxon>Malvaceae</taxon>
        <taxon>Malvoideae</taxon>
        <taxon>Gossypium</taxon>
    </lineage>
</organism>
<dbReference type="Proteomes" id="UP000239757">
    <property type="component" value="Unassembled WGS sequence"/>
</dbReference>
<name>A0A2P5YAX8_GOSBA</name>
<reference evidence="1 2" key="1">
    <citation type="submission" date="2015-01" db="EMBL/GenBank/DDBJ databases">
        <title>Genome of allotetraploid Gossypium barbadense reveals genomic plasticity and fiber elongation in cotton evolution.</title>
        <authorList>
            <person name="Chen X."/>
            <person name="Liu X."/>
            <person name="Zhao B."/>
            <person name="Zheng H."/>
            <person name="Hu Y."/>
            <person name="Lu G."/>
            <person name="Yang C."/>
            <person name="Chen J."/>
            <person name="Shan C."/>
            <person name="Zhang L."/>
            <person name="Zhou Y."/>
            <person name="Wang L."/>
            <person name="Guo W."/>
            <person name="Bai Y."/>
            <person name="Ruan J."/>
            <person name="Shangguan X."/>
            <person name="Mao Y."/>
            <person name="Jiang J."/>
            <person name="Zhu Y."/>
            <person name="Lei J."/>
            <person name="Kang H."/>
            <person name="Chen S."/>
            <person name="He X."/>
            <person name="Wang R."/>
            <person name="Wang Y."/>
            <person name="Chen J."/>
            <person name="Wang L."/>
            <person name="Yu S."/>
            <person name="Wang B."/>
            <person name="Wei J."/>
            <person name="Song S."/>
            <person name="Lu X."/>
            <person name="Gao Z."/>
            <person name="Gu W."/>
            <person name="Deng X."/>
            <person name="Ma D."/>
            <person name="Wang S."/>
            <person name="Liang W."/>
            <person name="Fang L."/>
            <person name="Cai C."/>
            <person name="Zhu X."/>
            <person name="Zhou B."/>
            <person name="Zhang Y."/>
            <person name="Chen Z."/>
            <person name="Xu S."/>
            <person name="Zhu R."/>
            <person name="Wang S."/>
            <person name="Zhang T."/>
            <person name="Zhao G."/>
        </authorList>
    </citation>
    <scope>NUCLEOTIDE SEQUENCE [LARGE SCALE GENOMIC DNA]</scope>
    <source>
        <strain evidence="2">cv. Xinhai21</strain>
        <tissue evidence="1">Leaf</tissue>
    </source>
</reference>
<evidence type="ECO:0000313" key="2">
    <source>
        <dbReference type="Proteomes" id="UP000239757"/>
    </source>
</evidence>
<evidence type="ECO:0000313" key="1">
    <source>
        <dbReference type="EMBL" id="PPS12726.1"/>
    </source>
</evidence>
<sequence length="66" mass="7058">MRILPGDHKTASAAKISAPMEAQQTTVTFGVPKASGQCFDGISCEVTIDLTRLMRASWGDVRGQGY</sequence>
<dbReference type="EMBL" id="KZ663442">
    <property type="protein sequence ID" value="PPS12726.1"/>
    <property type="molecule type" value="Genomic_DNA"/>
</dbReference>
<protein>
    <submittedName>
        <fullName evidence="1">Uncharacterized protein</fullName>
    </submittedName>
</protein>
<accession>A0A2P5YAX8</accession>
<dbReference type="AlphaFoldDB" id="A0A2P5YAX8"/>